<name>A0A8C1NX28_CYPCA</name>
<dbReference type="Proteomes" id="UP000694427">
    <property type="component" value="Unplaced"/>
</dbReference>
<evidence type="ECO:0000256" key="1">
    <source>
        <dbReference type="SAM" id="MobiDB-lite"/>
    </source>
</evidence>
<keyword evidence="3" id="KW-1185">Reference proteome</keyword>
<reference evidence="2" key="1">
    <citation type="submission" date="2025-08" db="UniProtKB">
        <authorList>
            <consortium name="Ensembl"/>
        </authorList>
    </citation>
    <scope>IDENTIFICATION</scope>
</reference>
<evidence type="ECO:0000313" key="2">
    <source>
        <dbReference type="Ensembl" id="ENSCCRP00010095249.1"/>
    </source>
</evidence>
<feature type="region of interest" description="Disordered" evidence="1">
    <location>
        <begin position="64"/>
        <end position="94"/>
    </location>
</feature>
<protein>
    <submittedName>
        <fullName evidence="2">Si:dkey-205h23.2</fullName>
    </submittedName>
</protein>
<reference evidence="2" key="2">
    <citation type="submission" date="2025-09" db="UniProtKB">
        <authorList>
            <consortium name="Ensembl"/>
        </authorList>
    </citation>
    <scope>IDENTIFICATION</scope>
</reference>
<dbReference type="AlphaFoldDB" id="A0A8C1NX28"/>
<accession>A0A8C1NX28</accession>
<sequence length="94" mass="9223">MAATQGSYLNPMAAIAAAQMQQMAAFNVNGLVAAPMTPSSGTSTPPGISATAVPSIAAPIGVNGFSALPPQSNGQPASEPIYTNGIHPYPGNAA</sequence>
<organism evidence="2 3">
    <name type="scientific">Cyprinus carpio</name>
    <name type="common">Common carp</name>
    <dbReference type="NCBI Taxonomy" id="7962"/>
    <lineage>
        <taxon>Eukaryota</taxon>
        <taxon>Metazoa</taxon>
        <taxon>Chordata</taxon>
        <taxon>Craniata</taxon>
        <taxon>Vertebrata</taxon>
        <taxon>Euteleostomi</taxon>
        <taxon>Actinopterygii</taxon>
        <taxon>Neopterygii</taxon>
        <taxon>Teleostei</taxon>
        <taxon>Ostariophysi</taxon>
        <taxon>Cypriniformes</taxon>
        <taxon>Cyprinidae</taxon>
        <taxon>Cyprininae</taxon>
        <taxon>Cyprinus</taxon>
    </lineage>
</organism>
<proteinExistence type="predicted"/>
<evidence type="ECO:0000313" key="3">
    <source>
        <dbReference type="Proteomes" id="UP000694427"/>
    </source>
</evidence>
<dbReference type="Ensembl" id="ENSCCRT00010105679.1">
    <property type="protein sequence ID" value="ENSCCRP00010095249.1"/>
    <property type="gene ID" value="ENSCCRG00010041706.1"/>
</dbReference>